<protein>
    <submittedName>
        <fullName evidence="1">Uncharacterized protein</fullName>
    </submittedName>
</protein>
<keyword evidence="2" id="KW-1185">Reference proteome</keyword>
<proteinExistence type="predicted"/>
<reference evidence="1 2" key="1">
    <citation type="submission" date="2018-03" db="EMBL/GenBank/DDBJ databases">
        <title>Genomic Encyclopedia of Type Strains, Phase III (KMG-III): the genomes of soil and plant-associated and newly described type strains.</title>
        <authorList>
            <person name="Whitman W."/>
        </authorList>
    </citation>
    <scope>NUCLEOTIDE SEQUENCE [LARGE SCALE GENOMIC DNA]</scope>
    <source>
        <strain evidence="1 2">VKM Ac-1602</strain>
    </source>
</reference>
<sequence length="104" mass="11136">MIFASISIISSTKSKTFSSKPPSDWRPASTLGMLSQVGQVLELAQNCLPLLRQLVPVGALAQLIGRSACACLKCSEASADLGKREYLKGGNRVVMVTRTPDIRT</sequence>
<evidence type="ECO:0000313" key="1">
    <source>
        <dbReference type="EMBL" id="PWJ66869.1"/>
    </source>
</evidence>
<gene>
    <name evidence="1" type="ORF">B0H03_101325</name>
</gene>
<organism evidence="1 2">
    <name type="scientific">Rathayibacter iranicus NCPPB 2253 = VKM Ac-1602</name>
    <dbReference type="NCBI Taxonomy" id="1328868"/>
    <lineage>
        <taxon>Bacteria</taxon>
        <taxon>Bacillati</taxon>
        <taxon>Actinomycetota</taxon>
        <taxon>Actinomycetes</taxon>
        <taxon>Micrococcales</taxon>
        <taxon>Microbacteriaceae</taxon>
        <taxon>Rathayibacter</taxon>
    </lineage>
</organism>
<dbReference type="EMBL" id="QGDV01000001">
    <property type="protein sequence ID" value="PWJ66869.1"/>
    <property type="molecule type" value="Genomic_DNA"/>
</dbReference>
<comment type="caution">
    <text evidence="1">The sequence shown here is derived from an EMBL/GenBank/DDBJ whole genome shotgun (WGS) entry which is preliminary data.</text>
</comment>
<evidence type="ECO:0000313" key="2">
    <source>
        <dbReference type="Proteomes" id="UP000245674"/>
    </source>
</evidence>
<name>A0ABX5LKK3_9MICO</name>
<dbReference type="Proteomes" id="UP000245674">
    <property type="component" value="Unassembled WGS sequence"/>
</dbReference>
<accession>A0ABX5LKK3</accession>